<reference evidence="3" key="2">
    <citation type="submission" date="2023-03" db="EMBL/GenBank/DDBJ databases">
        <authorList>
            <person name="Shen W."/>
            <person name="Cai J."/>
        </authorList>
    </citation>
    <scope>NUCLEOTIDE SEQUENCE</scope>
    <source>
        <strain evidence="3">P33-2</strain>
    </source>
</reference>
<reference evidence="4 5" key="1">
    <citation type="submission" date="2018-12" db="EMBL/GenBank/DDBJ databases">
        <title>A novel vanA-carrying plasmid in a clinical isolate of Enterococcus avium.</title>
        <authorList>
            <person name="Bernasconi O.J."/>
            <person name="Luzzaro F."/>
            <person name="Endimiani A."/>
        </authorList>
    </citation>
    <scope>NUCLEOTIDE SEQUENCE [LARGE SCALE GENOMIC DNA]</scope>
    <source>
        <strain evidence="4 5">LC0559/18</strain>
    </source>
</reference>
<dbReference type="EMBL" id="JARPWH010000004">
    <property type="protein sequence ID" value="MDT2401159.1"/>
    <property type="molecule type" value="Genomic_DNA"/>
</dbReference>
<evidence type="ECO:0000259" key="2">
    <source>
        <dbReference type="Pfam" id="PF06970"/>
    </source>
</evidence>
<protein>
    <submittedName>
        <fullName evidence="3">Replication initiator protein A</fullName>
    </submittedName>
</protein>
<dbReference type="RefSeq" id="WP_048721267.1">
    <property type="nucleotide sequence ID" value="NZ_JADPDV010000094.1"/>
</dbReference>
<name>A0A2N8PTA9_ENTAV</name>
<gene>
    <name evidence="4" type="ORF">EK398_17835</name>
    <name evidence="3" type="ORF">P7D43_02140</name>
</gene>
<proteinExistence type="predicted"/>
<feature type="compositionally biased region" description="Polar residues" evidence="1">
    <location>
        <begin position="164"/>
        <end position="179"/>
    </location>
</feature>
<evidence type="ECO:0000313" key="6">
    <source>
        <dbReference type="Proteomes" id="UP001260773"/>
    </source>
</evidence>
<dbReference type="Proteomes" id="UP001260773">
    <property type="component" value="Unassembled WGS sequence"/>
</dbReference>
<evidence type="ECO:0000313" key="4">
    <source>
        <dbReference type="EMBL" id="RVU92388.1"/>
    </source>
</evidence>
<feature type="region of interest" description="Disordered" evidence="1">
    <location>
        <begin position="144"/>
        <end position="179"/>
    </location>
</feature>
<dbReference type="AlphaFoldDB" id="A0A2N8PTA9"/>
<dbReference type="Pfam" id="PF06970">
    <property type="entry name" value="RepA_N"/>
    <property type="match status" value="1"/>
</dbReference>
<dbReference type="Proteomes" id="UP000288388">
    <property type="component" value="Unassembled WGS sequence"/>
</dbReference>
<evidence type="ECO:0000313" key="5">
    <source>
        <dbReference type="Proteomes" id="UP000288388"/>
    </source>
</evidence>
<feature type="domain" description="Replication initiator A N-terminal" evidence="2">
    <location>
        <begin position="18"/>
        <end position="96"/>
    </location>
</feature>
<evidence type="ECO:0000256" key="1">
    <source>
        <dbReference type="SAM" id="MobiDB-lite"/>
    </source>
</evidence>
<comment type="caution">
    <text evidence="3">The sequence shown here is derived from an EMBL/GenBank/DDBJ whole genome shotgun (WGS) entry which is preliminary data.</text>
</comment>
<organism evidence="3 6">
    <name type="scientific">Enterococcus avium</name>
    <name type="common">Streptococcus avium</name>
    <dbReference type="NCBI Taxonomy" id="33945"/>
    <lineage>
        <taxon>Bacteria</taxon>
        <taxon>Bacillati</taxon>
        <taxon>Bacillota</taxon>
        <taxon>Bacilli</taxon>
        <taxon>Lactobacillales</taxon>
        <taxon>Enterococcaceae</taxon>
        <taxon>Enterococcus</taxon>
    </lineage>
</organism>
<dbReference type="EMBL" id="RYZS01000002">
    <property type="protein sequence ID" value="RVU92388.1"/>
    <property type="molecule type" value="Genomic_DNA"/>
</dbReference>
<accession>A0A2N8PTA9</accession>
<dbReference type="InterPro" id="IPR010724">
    <property type="entry name" value="RepA_N"/>
</dbReference>
<sequence length="361" mass="41177">MSTNLENIMTATNLPNGNYIPIDMNLINNPQYEKLSIEAMMLHALYTMRMTCSIYNSQKDGSWLDEAGIPYIYFSNEEAAALLRVSERKITTLKNVLIKAGLIQVLRHGLKNYRIYVSNPKAPEKGMVVQLSFKNYMSTKTLTPVENSVPEKKAELSTVDRQAESASRSSQDLLTSTQKQLAKQTTNATKVTSKSPQITATSQDQSLIEGLNARYAHLLPQQAFQRFLPFCEGNYQKARWFVDTIFKAKYASTQQYIQAGLPAEAEVLTFEHNEYFKADIGDAIAKAIEQMYRYKTVKNPEGFFFAFMKGFFTEKTRQYLIDHYELTADLKQTLSSVQLIIQQNNLRQKLEKTQKVSKKVS</sequence>
<evidence type="ECO:0000313" key="3">
    <source>
        <dbReference type="EMBL" id="MDT2401159.1"/>
    </source>
</evidence>